<dbReference type="Pfam" id="PF01266">
    <property type="entry name" value="DAO"/>
    <property type="match status" value="1"/>
</dbReference>
<dbReference type="OrthoDB" id="4775411at2"/>
<dbReference type="SUPFAM" id="SSF51905">
    <property type="entry name" value="FAD/NAD(P)-binding domain"/>
    <property type="match status" value="1"/>
</dbReference>
<accession>A0A4Y3R4C4</accession>
<evidence type="ECO:0000313" key="3">
    <source>
        <dbReference type="EMBL" id="GEB52531.1"/>
    </source>
</evidence>
<gene>
    <name evidence="3" type="primary">socD</name>
    <name evidence="3" type="ORF">SCA03_50820</name>
</gene>
<evidence type="ECO:0000256" key="1">
    <source>
        <dbReference type="ARBA" id="ARBA00023002"/>
    </source>
</evidence>
<dbReference type="GO" id="GO:0016491">
    <property type="term" value="F:oxidoreductase activity"/>
    <property type="evidence" value="ECO:0007669"/>
    <property type="project" value="UniProtKB-KW"/>
</dbReference>
<evidence type="ECO:0000313" key="4">
    <source>
        <dbReference type="Proteomes" id="UP000319210"/>
    </source>
</evidence>
<name>A0A4Y3R4C4_STRCI</name>
<proteinExistence type="predicted"/>
<protein>
    <submittedName>
        <fullName evidence="3">D-amino-acid oxidase</fullName>
    </submittedName>
</protein>
<feature type="domain" description="FAD dependent oxidoreductase" evidence="2">
    <location>
        <begin position="6"/>
        <end position="380"/>
    </location>
</feature>
<dbReference type="PANTHER" id="PTHR13847">
    <property type="entry name" value="SARCOSINE DEHYDROGENASE-RELATED"/>
    <property type="match status" value="1"/>
</dbReference>
<keyword evidence="1" id="KW-0560">Oxidoreductase</keyword>
<keyword evidence="4" id="KW-1185">Reference proteome</keyword>
<organism evidence="3 4">
    <name type="scientific">Streptomyces cacaoi</name>
    <dbReference type="NCBI Taxonomy" id="1898"/>
    <lineage>
        <taxon>Bacteria</taxon>
        <taxon>Bacillati</taxon>
        <taxon>Actinomycetota</taxon>
        <taxon>Actinomycetes</taxon>
        <taxon>Kitasatosporales</taxon>
        <taxon>Streptomycetaceae</taxon>
        <taxon>Streptomyces</taxon>
    </lineage>
</organism>
<dbReference type="Proteomes" id="UP000319210">
    <property type="component" value="Unassembled WGS sequence"/>
</dbReference>
<dbReference type="RefSeq" id="WP_086816794.1">
    <property type="nucleotide sequence ID" value="NZ_BJMM01000032.1"/>
</dbReference>
<dbReference type="EMBL" id="BJMM01000032">
    <property type="protein sequence ID" value="GEB52531.1"/>
    <property type="molecule type" value="Genomic_DNA"/>
</dbReference>
<evidence type="ECO:0000259" key="2">
    <source>
        <dbReference type="Pfam" id="PF01266"/>
    </source>
</evidence>
<sequence length="402" mass="42432">MPSPARIVVIGAGVLGAALAHRLTDPAAASGPLPHVTVLDREAPAHGTSRWSLAWLNSNGVTDRRYHELRTGSLRAWARLARAADGRDWYRPVGNMRWSSPAAGDRDDTAREGPAARVRRLRDWGYPAELVPASRVAALEPALRLPADVREVAWYPEEGYVRTEPLVTGLLERVTHAGGEVRTGVAGHVVGLEHTARADSGPPEGSWTVRTADGGALHADAVVCCAGRWTPGVTAFAGAPVPLVDPVAAGSAAPGLVVRVGPARTPLTRVVHTPDVHLRPHDEAAGTVHLEAGDVHVDLHTPPDVLDHWAGTLLDRARALVPGLAHARVLERRVCVRPLPLDGLPVVGPLDPPGAGRGPYVVVTHSGVTLAAGLAELVAAELLTGDPQPALEPYRPHRPHRG</sequence>
<dbReference type="GO" id="GO:0005737">
    <property type="term" value="C:cytoplasm"/>
    <property type="evidence" value="ECO:0007669"/>
    <property type="project" value="TreeGrafter"/>
</dbReference>
<dbReference type="Gene3D" id="3.30.9.10">
    <property type="entry name" value="D-Amino Acid Oxidase, subunit A, domain 2"/>
    <property type="match status" value="1"/>
</dbReference>
<dbReference type="AlphaFoldDB" id="A0A4Y3R4C4"/>
<dbReference type="InterPro" id="IPR006076">
    <property type="entry name" value="FAD-dep_OxRdtase"/>
</dbReference>
<comment type="caution">
    <text evidence="3">The sequence shown here is derived from an EMBL/GenBank/DDBJ whole genome shotgun (WGS) entry which is preliminary data.</text>
</comment>
<dbReference type="InterPro" id="IPR036188">
    <property type="entry name" value="FAD/NAD-bd_sf"/>
</dbReference>
<dbReference type="Gene3D" id="3.50.50.60">
    <property type="entry name" value="FAD/NAD(P)-binding domain"/>
    <property type="match status" value="1"/>
</dbReference>
<dbReference type="PANTHER" id="PTHR13847:SF289">
    <property type="entry name" value="GLYCINE OXIDASE"/>
    <property type="match status" value="1"/>
</dbReference>
<reference evidence="3 4" key="1">
    <citation type="submission" date="2019-06" db="EMBL/GenBank/DDBJ databases">
        <title>Whole genome shotgun sequence of Streptomyces cacaoi subsp. cacaoi NBRC 12748.</title>
        <authorList>
            <person name="Hosoyama A."/>
            <person name="Uohara A."/>
            <person name="Ohji S."/>
            <person name="Ichikawa N."/>
        </authorList>
    </citation>
    <scope>NUCLEOTIDE SEQUENCE [LARGE SCALE GENOMIC DNA]</scope>
    <source>
        <strain evidence="3 4">NBRC 12748</strain>
    </source>
</reference>